<keyword evidence="2" id="KW-1185">Reference proteome</keyword>
<comment type="caution">
    <text evidence="1">The sequence shown here is derived from an EMBL/GenBank/DDBJ whole genome shotgun (WGS) entry which is preliminary data.</text>
</comment>
<reference evidence="2" key="1">
    <citation type="journal article" date="2019" name="Int. J. Syst. Evol. Microbiol.">
        <title>The Global Catalogue of Microorganisms (GCM) 10K type strain sequencing project: providing services to taxonomists for standard genome sequencing and annotation.</title>
        <authorList>
            <consortium name="The Broad Institute Genomics Platform"/>
            <consortium name="The Broad Institute Genome Sequencing Center for Infectious Disease"/>
            <person name="Wu L."/>
            <person name="Ma J."/>
        </authorList>
    </citation>
    <scope>NUCLEOTIDE SEQUENCE [LARGE SCALE GENOMIC DNA]</scope>
    <source>
        <strain evidence="2">KCTC 23984</strain>
    </source>
</reference>
<evidence type="ECO:0000313" key="2">
    <source>
        <dbReference type="Proteomes" id="UP001597641"/>
    </source>
</evidence>
<sequence>MNGRKNQTVTVVLPAGTPAGVHEVTEILDTQYQQCVGVAVYETSNGGVPNYKIGLRDDTQTYQMNTHRDDWVSSTDVAPDERYKSLDLPVNGSRLTIRTQLQAALTSELSYDIVFRLIGKK</sequence>
<evidence type="ECO:0000313" key="1">
    <source>
        <dbReference type="EMBL" id="MFD3001438.1"/>
    </source>
</evidence>
<dbReference type="EMBL" id="JBHUOX010000009">
    <property type="protein sequence ID" value="MFD3001438.1"/>
    <property type="molecule type" value="Genomic_DNA"/>
</dbReference>
<protein>
    <submittedName>
        <fullName evidence="1">Uncharacterized protein</fullName>
    </submittedName>
</protein>
<name>A0ABW6BWI2_9BACT</name>
<dbReference type="RefSeq" id="WP_377485533.1">
    <property type="nucleotide sequence ID" value="NZ_JBHUOX010000009.1"/>
</dbReference>
<organism evidence="1 2">
    <name type="scientific">Pontibacter toksunensis</name>
    <dbReference type="NCBI Taxonomy" id="1332631"/>
    <lineage>
        <taxon>Bacteria</taxon>
        <taxon>Pseudomonadati</taxon>
        <taxon>Bacteroidota</taxon>
        <taxon>Cytophagia</taxon>
        <taxon>Cytophagales</taxon>
        <taxon>Hymenobacteraceae</taxon>
        <taxon>Pontibacter</taxon>
    </lineage>
</organism>
<gene>
    <name evidence="1" type="ORF">ACFS7Z_13785</name>
</gene>
<dbReference type="Proteomes" id="UP001597641">
    <property type="component" value="Unassembled WGS sequence"/>
</dbReference>
<accession>A0ABW6BWI2</accession>
<proteinExistence type="predicted"/>